<comment type="caution">
    <text evidence="2">The sequence shown here is derived from an EMBL/GenBank/DDBJ whole genome shotgun (WGS) entry which is preliminary data.</text>
</comment>
<keyword evidence="3" id="KW-1185">Reference proteome</keyword>
<sequence>MSVHLRVWSDYVCPFCLLAKKPIGEAVAGLDVEVEWMPFELRAEPSPTLRPEGDYLQSVWRRAVYPMARRMGVAIHLPDVSPQPYTRLAFEGYQYAREHGLGGAYNDRLLRAFFQEGLDIGDVEVLTGLAAELGLPAADYRGALTTGAYGEAHRAALAEAGAHEITVVPTILINGRHRVEGVPDTAALRRAIEDALPWPLTGAACGTDGC</sequence>
<evidence type="ECO:0000259" key="1">
    <source>
        <dbReference type="Pfam" id="PF01323"/>
    </source>
</evidence>
<organism evidence="2 3">
    <name type="scientific">Nonomuraea mangrovi</name>
    <dbReference type="NCBI Taxonomy" id="2316207"/>
    <lineage>
        <taxon>Bacteria</taxon>
        <taxon>Bacillati</taxon>
        <taxon>Actinomycetota</taxon>
        <taxon>Actinomycetes</taxon>
        <taxon>Streptosporangiales</taxon>
        <taxon>Streptosporangiaceae</taxon>
        <taxon>Nonomuraea</taxon>
    </lineage>
</organism>
<dbReference type="Pfam" id="PF01323">
    <property type="entry name" value="DSBA"/>
    <property type="match status" value="1"/>
</dbReference>
<accession>A0ABW4SPN5</accession>
<reference evidence="3" key="1">
    <citation type="journal article" date="2019" name="Int. J. Syst. Evol. Microbiol.">
        <title>The Global Catalogue of Microorganisms (GCM) 10K type strain sequencing project: providing services to taxonomists for standard genome sequencing and annotation.</title>
        <authorList>
            <consortium name="The Broad Institute Genomics Platform"/>
            <consortium name="The Broad Institute Genome Sequencing Center for Infectious Disease"/>
            <person name="Wu L."/>
            <person name="Ma J."/>
        </authorList>
    </citation>
    <scope>NUCLEOTIDE SEQUENCE [LARGE SCALE GENOMIC DNA]</scope>
    <source>
        <strain evidence="3">ICMP 6774ER</strain>
    </source>
</reference>
<dbReference type="SUPFAM" id="SSF52833">
    <property type="entry name" value="Thioredoxin-like"/>
    <property type="match status" value="1"/>
</dbReference>
<protein>
    <submittedName>
        <fullName evidence="2">DsbA family protein</fullName>
    </submittedName>
</protein>
<name>A0ABW4SPN5_9ACTN</name>
<dbReference type="PANTHER" id="PTHR13887:SF33">
    <property type="entry name" value="ISOMERASE"/>
    <property type="match status" value="1"/>
</dbReference>
<dbReference type="InterPro" id="IPR036249">
    <property type="entry name" value="Thioredoxin-like_sf"/>
</dbReference>
<dbReference type="Proteomes" id="UP001597368">
    <property type="component" value="Unassembled WGS sequence"/>
</dbReference>
<proteinExistence type="predicted"/>
<dbReference type="CDD" id="cd03024">
    <property type="entry name" value="DsbA_FrnE"/>
    <property type="match status" value="1"/>
</dbReference>
<dbReference type="EMBL" id="JBHUFV010000007">
    <property type="protein sequence ID" value="MFD1931086.1"/>
    <property type="molecule type" value="Genomic_DNA"/>
</dbReference>
<evidence type="ECO:0000313" key="3">
    <source>
        <dbReference type="Proteomes" id="UP001597368"/>
    </source>
</evidence>
<feature type="domain" description="DSBA-like thioredoxin" evidence="1">
    <location>
        <begin position="5"/>
        <end position="192"/>
    </location>
</feature>
<dbReference type="PANTHER" id="PTHR13887">
    <property type="entry name" value="GLUTATHIONE S-TRANSFERASE KAPPA"/>
    <property type="match status" value="1"/>
</dbReference>
<dbReference type="RefSeq" id="WP_379570108.1">
    <property type="nucleotide sequence ID" value="NZ_JBHUFV010000007.1"/>
</dbReference>
<dbReference type="Gene3D" id="3.40.30.10">
    <property type="entry name" value="Glutaredoxin"/>
    <property type="match status" value="1"/>
</dbReference>
<gene>
    <name evidence="2" type="ORF">ACFSKW_06295</name>
</gene>
<dbReference type="InterPro" id="IPR001853">
    <property type="entry name" value="DSBA-like_thioredoxin_dom"/>
</dbReference>
<evidence type="ECO:0000313" key="2">
    <source>
        <dbReference type="EMBL" id="MFD1931086.1"/>
    </source>
</evidence>